<keyword evidence="9" id="KW-0694">RNA-binding</keyword>
<evidence type="ECO:0000313" key="15">
    <source>
        <dbReference type="EMBL" id="KAK5164887.1"/>
    </source>
</evidence>
<dbReference type="GO" id="GO:0000184">
    <property type="term" value="P:nuclear-transcribed mRNA catabolic process, nonsense-mediated decay"/>
    <property type="evidence" value="ECO:0007669"/>
    <property type="project" value="UniProtKB-KW"/>
</dbReference>
<dbReference type="AlphaFoldDB" id="A0AAV9P1V4"/>
<evidence type="ECO:0000256" key="11">
    <source>
        <dbReference type="ARBA" id="ARBA00023187"/>
    </source>
</evidence>
<dbReference type="GO" id="GO:0008380">
    <property type="term" value="P:RNA splicing"/>
    <property type="evidence" value="ECO:0007669"/>
    <property type="project" value="UniProtKB-KW"/>
</dbReference>
<dbReference type="GO" id="GO:0051028">
    <property type="term" value="P:mRNA transport"/>
    <property type="evidence" value="ECO:0007669"/>
    <property type="project" value="UniProtKB-KW"/>
</dbReference>
<feature type="compositionally biased region" description="Low complexity" evidence="13">
    <location>
        <begin position="51"/>
        <end position="65"/>
    </location>
</feature>
<keyword evidence="11" id="KW-0508">mRNA splicing</keyword>
<comment type="caution">
    <text evidence="15">The sequence shown here is derived from an EMBL/GenBank/DDBJ whole genome shotgun (WGS) entry which is preliminary data.</text>
</comment>
<dbReference type="GO" id="GO:0005737">
    <property type="term" value="C:cytoplasm"/>
    <property type="evidence" value="ECO:0007669"/>
    <property type="project" value="UniProtKB-SubCell"/>
</dbReference>
<keyword evidence="5" id="KW-0963">Cytoplasm</keyword>
<comment type="subcellular location">
    <subcellularLocation>
        <location evidence="2">Cytoplasm</location>
    </subcellularLocation>
    <subcellularLocation>
        <location evidence="1">Nucleus</location>
    </subcellularLocation>
</comment>
<evidence type="ECO:0000256" key="1">
    <source>
        <dbReference type="ARBA" id="ARBA00004123"/>
    </source>
</evidence>
<feature type="compositionally biased region" description="Pro residues" evidence="13">
    <location>
        <begin position="624"/>
        <end position="641"/>
    </location>
</feature>
<evidence type="ECO:0000313" key="16">
    <source>
        <dbReference type="Proteomes" id="UP001337655"/>
    </source>
</evidence>
<dbReference type="InterPro" id="IPR044796">
    <property type="entry name" value="MLN51_plant"/>
</dbReference>
<evidence type="ECO:0000259" key="14">
    <source>
        <dbReference type="SMART" id="SM01044"/>
    </source>
</evidence>
<keyword evidence="4" id="KW-0813">Transport</keyword>
<protein>
    <recommendedName>
        <fullName evidence="14">Btz domain-containing protein</fullName>
    </recommendedName>
</protein>
<dbReference type="PANTHER" id="PTHR46837:SF5">
    <property type="entry name" value="PROTEIN MLN51 HOMOLOG"/>
    <property type="match status" value="1"/>
</dbReference>
<keyword evidence="6" id="KW-0507">mRNA processing</keyword>
<dbReference type="GO" id="GO:0006397">
    <property type="term" value="P:mRNA processing"/>
    <property type="evidence" value="ECO:0007669"/>
    <property type="project" value="UniProtKB-KW"/>
</dbReference>
<feature type="region of interest" description="Disordered" evidence="13">
    <location>
        <begin position="1"/>
        <end position="107"/>
    </location>
</feature>
<evidence type="ECO:0000256" key="2">
    <source>
        <dbReference type="ARBA" id="ARBA00004496"/>
    </source>
</evidence>
<comment type="similarity">
    <text evidence="3">Belongs to the CASC3 family.</text>
</comment>
<feature type="region of interest" description="Disordered" evidence="13">
    <location>
        <begin position="554"/>
        <end position="584"/>
    </location>
</feature>
<keyword evidence="12" id="KW-0539">Nucleus</keyword>
<dbReference type="GeneID" id="89930882"/>
<dbReference type="Pfam" id="PF09405">
    <property type="entry name" value="Btz"/>
    <property type="match status" value="1"/>
</dbReference>
<evidence type="ECO:0000256" key="9">
    <source>
        <dbReference type="ARBA" id="ARBA00022884"/>
    </source>
</evidence>
<evidence type="ECO:0000256" key="12">
    <source>
        <dbReference type="ARBA" id="ARBA00023242"/>
    </source>
</evidence>
<feature type="compositionally biased region" description="Basic and acidic residues" evidence="13">
    <location>
        <begin position="162"/>
        <end position="177"/>
    </location>
</feature>
<dbReference type="GO" id="GO:0006417">
    <property type="term" value="P:regulation of translation"/>
    <property type="evidence" value="ECO:0007669"/>
    <property type="project" value="UniProtKB-KW"/>
</dbReference>
<gene>
    <name evidence="15" type="ORF">LTR77_009551</name>
</gene>
<proteinExistence type="inferred from homology"/>
<feature type="region of interest" description="Disordered" evidence="13">
    <location>
        <begin position="143"/>
        <end position="227"/>
    </location>
</feature>
<sequence length="731" mass="79051">MAAGRTLKSLVSRRRRAEDEGEDEEGPVFVEDSQSEGSVVTERDDDEEAEVGSVVANGAVQAGAVETPAGEVDTVNGVNSKKARKQSGENGSKATEGNDAVPAAQSKAGFKTVADTEAMMNGLKISAQGESGDAAVDFEEMAPSASSTAPVRTNGQGLPAAERQRREHEEYRKKRDSNPAFIPNRGNFFMHDTRGQNLGPAPPQRGGFAGRGRGRVEPDVGGPFSPANQMALAERASQQTWKHDLHDTINEEVTAPPAQAANSIPTAPRQQSNYSAHLFPKAPMHPNHAQPAGGQTTTSSFDSTTLLGTLQVRVKLPGMKAPAALAEAKARRYVRLPNHRPPLRRDKPVRVFVPGHTQRYIFPSAERSFVFIPRQMRPNQQGYHRGYQRSMGGYGYSSRRTSMHGSVYSNSVAASRRSSLAGVSRDRAFSPAGSFVGMPPGRPVVRLPHGSATSTPVGHMSGYHTPTGPTQLHTYPLPQMPQFQGTPTTALHQPRPQKAISVTGIESPAILGQSAGDAQPFHNQLPAHMNEQPAYQQPPPSQPYFSPQQYQYPPQPQAGTPLSGIPEQAMHAPNFQPPAYGQQPYYSPYPPQQGYYYPPPGPNGYPQMPMYMMPPPHQGYMLPAPGPPMHSQPPPPPPPQQDRPVSSTSEQQAQQSQSGMVAHESNGMVFYVPASEAQSSEQHYQPAEGFVPAYAMPGLPPPTPAPENQMPYYYNPMPHGDPGQGMCYPTQ</sequence>
<keyword evidence="7" id="KW-0509">mRNA transport</keyword>
<evidence type="ECO:0000256" key="3">
    <source>
        <dbReference type="ARBA" id="ARBA00009548"/>
    </source>
</evidence>
<keyword evidence="10" id="KW-0866">Nonsense-mediated mRNA decay</keyword>
<feature type="region of interest" description="Disordered" evidence="13">
    <location>
        <begin position="278"/>
        <end position="302"/>
    </location>
</feature>
<reference evidence="15 16" key="1">
    <citation type="submission" date="2023-08" db="EMBL/GenBank/DDBJ databases">
        <title>Black Yeasts Isolated from many extreme environments.</title>
        <authorList>
            <person name="Coleine C."/>
            <person name="Stajich J.E."/>
            <person name="Selbmann L."/>
        </authorList>
    </citation>
    <scope>NUCLEOTIDE SEQUENCE [LARGE SCALE GENOMIC DNA]</scope>
    <source>
        <strain evidence="15 16">CCFEE 5935</strain>
    </source>
</reference>
<evidence type="ECO:0000256" key="5">
    <source>
        <dbReference type="ARBA" id="ARBA00022490"/>
    </source>
</evidence>
<feature type="compositionally biased region" description="Low complexity" evidence="13">
    <location>
        <begin position="642"/>
        <end position="658"/>
    </location>
</feature>
<evidence type="ECO:0000256" key="7">
    <source>
        <dbReference type="ARBA" id="ARBA00022816"/>
    </source>
</evidence>
<accession>A0AAV9P1V4</accession>
<keyword evidence="16" id="KW-1185">Reference proteome</keyword>
<dbReference type="GO" id="GO:0035145">
    <property type="term" value="C:exon-exon junction complex"/>
    <property type="evidence" value="ECO:0007669"/>
    <property type="project" value="InterPro"/>
</dbReference>
<evidence type="ECO:0000256" key="8">
    <source>
        <dbReference type="ARBA" id="ARBA00022845"/>
    </source>
</evidence>
<evidence type="ECO:0000256" key="10">
    <source>
        <dbReference type="ARBA" id="ARBA00023161"/>
    </source>
</evidence>
<dbReference type="RefSeq" id="XP_064655083.1">
    <property type="nucleotide sequence ID" value="XM_064806778.1"/>
</dbReference>
<evidence type="ECO:0000256" key="4">
    <source>
        <dbReference type="ARBA" id="ARBA00022448"/>
    </source>
</evidence>
<dbReference type="Proteomes" id="UP001337655">
    <property type="component" value="Unassembled WGS sequence"/>
</dbReference>
<feature type="domain" description="Btz" evidence="14">
    <location>
        <begin position="147"/>
        <end position="273"/>
    </location>
</feature>
<evidence type="ECO:0000256" key="13">
    <source>
        <dbReference type="SAM" id="MobiDB-lite"/>
    </source>
</evidence>
<keyword evidence="8" id="KW-0810">Translation regulation</keyword>
<name>A0AAV9P1V4_9PEZI</name>
<dbReference type="InterPro" id="IPR018545">
    <property type="entry name" value="Btz_dom"/>
</dbReference>
<organism evidence="15 16">
    <name type="scientific">Saxophila tyrrhenica</name>
    <dbReference type="NCBI Taxonomy" id="1690608"/>
    <lineage>
        <taxon>Eukaryota</taxon>
        <taxon>Fungi</taxon>
        <taxon>Dikarya</taxon>
        <taxon>Ascomycota</taxon>
        <taxon>Pezizomycotina</taxon>
        <taxon>Dothideomycetes</taxon>
        <taxon>Dothideomycetidae</taxon>
        <taxon>Mycosphaerellales</taxon>
        <taxon>Extremaceae</taxon>
        <taxon>Saxophila</taxon>
    </lineage>
</organism>
<evidence type="ECO:0000256" key="6">
    <source>
        <dbReference type="ARBA" id="ARBA00022664"/>
    </source>
</evidence>
<dbReference type="EMBL" id="JAVRRT010000018">
    <property type="protein sequence ID" value="KAK5164887.1"/>
    <property type="molecule type" value="Genomic_DNA"/>
</dbReference>
<dbReference type="PANTHER" id="PTHR46837">
    <property type="entry name" value="PROTEIN MLN51 HOMOLOG"/>
    <property type="match status" value="1"/>
</dbReference>
<feature type="compositionally biased region" description="Low complexity" evidence="13">
    <location>
        <begin position="293"/>
        <end position="302"/>
    </location>
</feature>
<feature type="region of interest" description="Disordered" evidence="13">
    <location>
        <begin position="621"/>
        <end position="660"/>
    </location>
</feature>
<dbReference type="GO" id="GO:0003729">
    <property type="term" value="F:mRNA binding"/>
    <property type="evidence" value="ECO:0007669"/>
    <property type="project" value="InterPro"/>
</dbReference>
<feature type="compositionally biased region" description="Polar residues" evidence="13">
    <location>
        <begin position="144"/>
        <end position="156"/>
    </location>
</feature>
<dbReference type="SMART" id="SM01044">
    <property type="entry name" value="Btz"/>
    <property type="match status" value="1"/>
</dbReference>